<reference evidence="1 2" key="1">
    <citation type="submission" date="2015-02" db="EMBL/GenBank/DDBJ databases">
        <title>Genome sequence of thermotolerant Streptomyces cyaneogriseus subsp. Noncyanogenus NMWT1, the producer of nematocidal antibiotics nemadectin.</title>
        <authorList>
            <person name="Wang H."/>
            <person name="Li C."/>
            <person name="Xiang W."/>
            <person name="Wang X."/>
        </authorList>
    </citation>
    <scope>NUCLEOTIDE SEQUENCE [LARGE SCALE GENOMIC DNA]</scope>
    <source>
        <strain evidence="1 2">NMWT 1</strain>
    </source>
</reference>
<evidence type="ECO:0000313" key="1">
    <source>
        <dbReference type="EMBL" id="AJP05228.1"/>
    </source>
</evidence>
<protein>
    <submittedName>
        <fullName evidence="1">Uncharacterized protein</fullName>
    </submittedName>
</protein>
<dbReference type="HOGENOM" id="CLU_2902166_0_0_11"/>
<dbReference type="Proteomes" id="UP000032234">
    <property type="component" value="Chromosome"/>
</dbReference>
<organism evidence="1 2">
    <name type="scientific">Streptomyces cyaneogriseus subsp. noncyanogenus</name>
    <dbReference type="NCBI Taxonomy" id="477245"/>
    <lineage>
        <taxon>Bacteria</taxon>
        <taxon>Bacillati</taxon>
        <taxon>Actinomycetota</taxon>
        <taxon>Actinomycetes</taxon>
        <taxon>Kitasatosporales</taxon>
        <taxon>Streptomycetaceae</taxon>
        <taxon>Streptomyces</taxon>
    </lineage>
</organism>
<dbReference type="AlphaFoldDB" id="A0A0C5G5G8"/>
<accession>A0A0C5G5G8</accession>
<keyword evidence="2" id="KW-1185">Reference proteome</keyword>
<dbReference type="EMBL" id="CP010849">
    <property type="protein sequence ID" value="AJP05228.1"/>
    <property type="molecule type" value="Genomic_DNA"/>
</dbReference>
<dbReference type="PATRIC" id="fig|477245.3.peg.6647"/>
<proteinExistence type="predicted"/>
<evidence type="ECO:0000313" key="2">
    <source>
        <dbReference type="Proteomes" id="UP000032234"/>
    </source>
</evidence>
<gene>
    <name evidence="1" type="ORF">TU94_31200</name>
</gene>
<dbReference type="STRING" id="477245.TU94_31200"/>
<name>A0A0C5G5G8_9ACTN</name>
<dbReference type="KEGG" id="scw:TU94_31200"/>
<sequence length="62" mass="6519">MATSPYRIGRLAFRRRRLAGGVWPGVPDPAVTGVIAPAGEGKDLPMPGTGSRTAFGLLGERR</sequence>